<evidence type="ECO:0000313" key="1">
    <source>
        <dbReference type="EMBL" id="KAK8089709.1"/>
    </source>
</evidence>
<reference evidence="1 2" key="1">
    <citation type="submission" date="2023-01" db="EMBL/GenBank/DDBJ databases">
        <title>Analysis of 21 Apiospora genomes using comparative genomics revels a genus with tremendous synthesis potential of carbohydrate active enzymes and secondary metabolites.</title>
        <authorList>
            <person name="Sorensen T."/>
        </authorList>
    </citation>
    <scope>NUCLEOTIDE SEQUENCE [LARGE SCALE GENOMIC DNA]</scope>
    <source>
        <strain evidence="1 2">CBS 114990</strain>
    </source>
</reference>
<protein>
    <submittedName>
        <fullName evidence="1">Uncharacterized protein</fullName>
    </submittedName>
</protein>
<dbReference type="EMBL" id="JAQQWN010000004">
    <property type="protein sequence ID" value="KAK8089709.1"/>
    <property type="molecule type" value="Genomic_DNA"/>
</dbReference>
<sequence length="134" mass="15524">MAKKHKKPSQPVYNGGVNISLGAGEATRSKSLQIVKRWDDYFQGDALGNWQRLMKDLGFQEEFRSKTQCRNALKKVWINIYDFLDAVKAGKPVYQFKTEVELSHYTKKTGRVYPKKHIQKGSPLARLMAHIFRH</sequence>
<comment type="caution">
    <text evidence="1">The sequence shown here is derived from an EMBL/GenBank/DDBJ whole genome shotgun (WGS) entry which is preliminary data.</text>
</comment>
<organism evidence="1 2">
    <name type="scientific">Apiospora hydei</name>
    <dbReference type="NCBI Taxonomy" id="1337664"/>
    <lineage>
        <taxon>Eukaryota</taxon>
        <taxon>Fungi</taxon>
        <taxon>Dikarya</taxon>
        <taxon>Ascomycota</taxon>
        <taxon>Pezizomycotina</taxon>
        <taxon>Sordariomycetes</taxon>
        <taxon>Xylariomycetidae</taxon>
        <taxon>Amphisphaeriales</taxon>
        <taxon>Apiosporaceae</taxon>
        <taxon>Apiospora</taxon>
    </lineage>
</organism>
<dbReference type="Proteomes" id="UP001433268">
    <property type="component" value="Unassembled WGS sequence"/>
</dbReference>
<evidence type="ECO:0000313" key="2">
    <source>
        <dbReference type="Proteomes" id="UP001433268"/>
    </source>
</evidence>
<dbReference type="GeneID" id="92042045"/>
<gene>
    <name evidence="1" type="ORF">PG997_004670</name>
</gene>
<dbReference type="PANTHER" id="PTHR38846">
    <property type="entry name" value="C3H1-TYPE DOMAIN-CONTAINING PROTEIN"/>
    <property type="match status" value="1"/>
</dbReference>
<name>A0ABR1X2R8_9PEZI</name>
<keyword evidence="2" id="KW-1185">Reference proteome</keyword>
<dbReference type="PANTHER" id="PTHR38846:SF1">
    <property type="entry name" value="C3H1-TYPE DOMAIN-CONTAINING PROTEIN"/>
    <property type="match status" value="1"/>
</dbReference>
<accession>A0ABR1X2R8</accession>
<proteinExistence type="predicted"/>
<dbReference type="RefSeq" id="XP_066672603.1">
    <property type="nucleotide sequence ID" value="XM_066808985.1"/>
</dbReference>